<feature type="region of interest" description="Disordered" evidence="1">
    <location>
        <begin position="20"/>
        <end position="99"/>
    </location>
</feature>
<organism evidence="2 3">
    <name type="scientific">Pleurodeles waltl</name>
    <name type="common">Iberian ribbed newt</name>
    <dbReference type="NCBI Taxonomy" id="8319"/>
    <lineage>
        <taxon>Eukaryota</taxon>
        <taxon>Metazoa</taxon>
        <taxon>Chordata</taxon>
        <taxon>Craniata</taxon>
        <taxon>Vertebrata</taxon>
        <taxon>Euteleostomi</taxon>
        <taxon>Amphibia</taxon>
        <taxon>Batrachia</taxon>
        <taxon>Caudata</taxon>
        <taxon>Salamandroidea</taxon>
        <taxon>Salamandridae</taxon>
        <taxon>Pleurodelinae</taxon>
        <taxon>Pleurodeles</taxon>
    </lineage>
</organism>
<sequence length="99" mass="11017">MRWFLAASLASFRVSVFHRSRGPPPLCPMGQRNRVSKTREPRRERAGLGAAAPLLSRHTPVSGPARTLVRGSGEIRRLHPLRRPRSQPPPVVSRKLATP</sequence>
<dbReference type="Proteomes" id="UP001066276">
    <property type="component" value="Chromosome 2_1"/>
</dbReference>
<evidence type="ECO:0000313" key="2">
    <source>
        <dbReference type="EMBL" id="KAJ1200228.1"/>
    </source>
</evidence>
<evidence type="ECO:0000313" key="3">
    <source>
        <dbReference type="Proteomes" id="UP001066276"/>
    </source>
</evidence>
<evidence type="ECO:0008006" key="4">
    <source>
        <dbReference type="Google" id="ProtNLM"/>
    </source>
</evidence>
<reference evidence="2" key="1">
    <citation type="journal article" date="2022" name="bioRxiv">
        <title>Sequencing and chromosome-scale assembly of the giantPleurodeles waltlgenome.</title>
        <authorList>
            <person name="Brown T."/>
            <person name="Elewa A."/>
            <person name="Iarovenko S."/>
            <person name="Subramanian E."/>
            <person name="Araus A.J."/>
            <person name="Petzold A."/>
            <person name="Susuki M."/>
            <person name="Suzuki K.-i.T."/>
            <person name="Hayashi T."/>
            <person name="Toyoda A."/>
            <person name="Oliveira C."/>
            <person name="Osipova E."/>
            <person name="Leigh N.D."/>
            <person name="Simon A."/>
            <person name="Yun M.H."/>
        </authorList>
    </citation>
    <scope>NUCLEOTIDE SEQUENCE</scope>
    <source>
        <strain evidence="2">20211129_DDA</strain>
        <tissue evidence="2">Liver</tissue>
    </source>
</reference>
<comment type="caution">
    <text evidence="2">The sequence shown here is derived from an EMBL/GenBank/DDBJ whole genome shotgun (WGS) entry which is preliminary data.</text>
</comment>
<evidence type="ECO:0000256" key="1">
    <source>
        <dbReference type="SAM" id="MobiDB-lite"/>
    </source>
</evidence>
<accession>A0AAV7VIU7</accession>
<name>A0AAV7VIU7_PLEWA</name>
<keyword evidence="3" id="KW-1185">Reference proteome</keyword>
<dbReference type="AlphaFoldDB" id="A0AAV7VIU7"/>
<gene>
    <name evidence="2" type="ORF">NDU88_004054</name>
</gene>
<protein>
    <recommendedName>
        <fullName evidence="4">Secreted protein</fullName>
    </recommendedName>
</protein>
<feature type="compositionally biased region" description="Basic and acidic residues" evidence="1">
    <location>
        <begin position="37"/>
        <end position="46"/>
    </location>
</feature>
<proteinExistence type="predicted"/>
<dbReference type="EMBL" id="JANPWB010000003">
    <property type="protein sequence ID" value="KAJ1200228.1"/>
    <property type="molecule type" value="Genomic_DNA"/>
</dbReference>